<feature type="transmembrane region" description="Helical" evidence="6">
    <location>
        <begin position="327"/>
        <end position="345"/>
    </location>
</feature>
<keyword evidence="4 6" id="KW-1133">Transmembrane helix</keyword>
<feature type="transmembrane region" description="Helical" evidence="6">
    <location>
        <begin position="291"/>
        <end position="315"/>
    </location>
</feature>
<keyword evidence="3 6" id="KW-0812">Transmembrane</keyword>
<feature type="transmembrane region" description="Helical" evidence="6">
    <location>
        <begin position="142"/>
        <end position="164"/>
    </location>
</feature>
<dbReference type="AlphaFoldDB" id="A0A381TWY2"/>
<dbReference type="Pfam" id="PF01943">
    <property type="entry name" value="Polysacc_synt"/>
    <property type="match status" value="1"/>
</dbReference>
<protein>
    <recommendedName>
        <fullName evidence="8">Polysaccharide biosynthesis protein C-terminal domain-containing protein</fullName>
    </recommendedName>
</protein>
<feature type="transmembrane region" description="Helical" evidence="6">
    <location>
        <begin position="170"/>
        <end position="192"/>
    </location>
</feature>
<feature type="transmembrane region" description="Helical" evidence="6">
    <location>
        <begin position="385"/>
        <end position="405"/>
    </location>
</feature>
<evidence type="ECO:0008006" key="8">
    <source>
        <dbReference type="Google" id="ProtNLM"/>
    </source>
</evidence>
<dbReference type="GO" id="GO:0005886">
    <property type="term" value="C:plasma membrane"/>
    <property type="evidence" value="ECO:0007669"/>
    <property type="project" value="UniProtKB-SubCell"/>
</dbReference>
<proteinExistence type="predicted"/>
<comment type="subcellular location">
    <subcellularLocation>
        <location evidence="1">Cell membrane</location>
        <topology evidence="1">Multi-pass membrane protein</topology>
    </subcellularLocation>
</comment>
<reference evidence="7" key="1">
    <citation type="submission" date="2018-05" db="EMBL/GenBank/DDBJ databases">
        <authorList>
            <person name="Lanie J.A."/>
            <person name="Ng W.-L."/>
            <person name="Kazmierczak K.M."/>
            <person name="Andrzejewski T.M."/>
            <person name="Davidsen T.M."/>
            <person name="Wayne K.J."/>
            <person name="Tettelin H."/>
            <person name="Glass J.I."/>
            <person name="Rusch D."/>
            <person name="Podicherti R."/>
            <person name="Tsui H.-C.T."/>
            <person name="Winkler M.E."/>
        </authorList>
    </citation>
    <scope>NUCLEOTIDE SEQUENCE</scope>
</reference>
<feature type="transmembrane region" description="Helical" evidence="6">
    <location>
        <begin position="82"/>
        <end position="108"/>
    </location>
</feature>
<dbReference type="PANTHER" id="PTHR30250:SF11">
    <property type="entry name" value="O-ANTIGEN TRANSPORTER-RELATED"/>
    <property type="match status" value="1"/>
</dbReference>
<dbReference type="InterPro" id="IPR002797">
    <property type="entry name" value="Polysacc_synth"/>
</dbReference>
<keyword evidence="2" id="KW-1003">Cell membrane</keyword>
<evidence type="ECO:0000256" key="2">
    <source>
        <dbReference type="ARBA" id="ARBA00022475"/>
    </source>
</evidence>
<evidence type="ECO:0000256" key="4">
    <source>
        <dbReference type="ARBA" id="ARBA00022989"/>
    </source>
</evidence>
<name>A0A381TWY2_9ZZZZ</name>
<evidence type="ECO:0000313" key="7">
    <source>
        <dbReference type="EMBL" id="SVA20500.1"/>
    </source>
</evidence>
<evidence type="ECO:0000256" key="6">
    <source>
        <dbReference type="SAM" id="Phobius"/>
    </source>
</evidence>
<feature type="transmembrane region" description="Helical" evidence="6">
    <location>
        <begin position="12"/>
        <end position="32"/>
    </location>
</feature>
<dbReference type="PANTHER" id="PTHR30250">
    <property type="entry name" value="PST FAMILY PREDICTED COLANIC ACID TRANSPORTER"/>
    <property type="match status" value="1"/>
</dbReference>
<keyword evidence="5 6" id="KW-0472">Membrane</keyword>
<feature type="transmembrane region" description="Helical" evidence="6">
    <location>
        <begin position="357"/>
        <end position="379"/>
    </location>
</feature>
<feature type="transmembrane region" description="Helical" evidence="6">
    <location>
        <begin position="114"/>
        <end position="135"/>
    </location>
</feature>
<organism evidence="7">
    <name type="scientific">marine metagenome</name>
    <dbReference type="NCBI Taxonomy" id="408172"/>
    <lineage>
        <taxon>unclassified sequences</taxon>
        <taxon>metagenomes</taxon>
        <taxon>ecological metagenomes</taxon>
    </lineage>
</organism>
<evidence type="ECO:0000256" key="3">
    <source>
        <dbReference type="ARBA" id="ARBA00022692"/>
    </source>
</evidence>
<gene>
    <name evidence="7" type="ORF">METZ01_LOCUS73354</name>
</gene>
<dbReference type="EMBL" id="UINC01005310">
    <property type="protein sequence ID" value="SVA20500.1"/>
    <property type="molecule type" value="Genomic_DNA"/>
</dbReference>
<dbReference type="InterPro" id="IPR050833">
    <property type="entry name" value="Poly_Biosynth_Transport"/>
</dbReference>
<accession>A0A381TWY2</accession>
<evidence type="ECO:0000256" key="5">
    <source>
        <dbReference type="ARBA" id="ARBA00023136"/>
    </source>
</evidence>
<sequence length="412" mass="46657">MFKGIFIKNFFNLIINQGINIFIALLTTRILFSTLGEAQYGLVNLALSVVLLSSITVSYGYHLNGPKRIALFRDESAKKETLINEIIATRIIIAIGMAIILFCLTYFFGFFKSYAALLYYSLILLFSQALFPMFYFQGNDKIAWASLVNAFAKGAYLLLIVLFIKTPEDATYVNFLLGFTALIVYIVSWITIYKKEKIKWVWVSIHNIKNRFIENFQFFMSSIGGHVSIHGGLIILANFVNNTVLGEFALAQKIALLMRMVPVFFTQAILQKASILFKNDKIEFNSYVNRIFITGLSITFGMGLIVIIFSKWIIFLLAGSHVLYSDAILKVLAFIPFLSMLNFNNMIKILVDEKKHLLTKATWITAIIMLILATTGSYYYGGYGLSIALVLTEIVSFIVHSVLLIKNKHERA</sequence>
<feature type="transmembrane region" description="Helical" evidence="6">
    <location>
        <begin position="38"/>
        <end position="61"/>
    </location>
</feature>
<evidence type="ECO:0000256" key="1">
    <source>
        <dbReference type="ARBA" id="ARBA00004651"/>
    </source>
</evidence>